<keyword evidence="3 7" id="KW-0812">Transmembrane</keyword>
<dbReference type="Proteomes" id="UP000272025">
    <property type="component" value="Unassembled WGS sequence"/>
</dbReference>
<dbReference type="PANTHER" id="PTHR36460">
    <property type="entry name" value="UPF0132 DOMAIN PROTEIN (AFU_ORTHOLOGUE AFUA_3G10255)"/>
    <property type="match status" value="1"/>
</dbReference>
<dbReference type="RefSeq" id="XP_028464532.1">
    <property type="nucleotide sequence ID" value="XM_028613203.1"/>
</dbReference>
<dbReference type="EMBL" id="ML119058">
    <property type="protein sequence ID" value="ROT36726.1"/>
    <property type="molecule type" value="Genomic_DNA"/>
</dbReference>
<feature type="region of interest" description="Disordered" evidence="6">
    <location>
        <begin position="107"/>
        <end position="126"/>
    </location>
</feature>
<sequence>MAQPQQKWVRLELFGDFVLDHASLPDDHTPNPFQVEVNGAAITARMPPRIPRPSRRTLLPLTKTSSSSPLPAAIRFTAATAARSLTTTSSPQYAVAAAAKLSGLYPSPDYVPPTKPPSARPPETRKSQLIRTYTSLLRSTPLILFFQHNNLTANEWAAIRRELRAVLQTVPTPASMAGQPDIAEDIYLSVFRTRMFNVALKLVSFFDGEAAAAAAAASSTAAAAAAVSRGPHVHDLSDAAYEAMKSLQVPPDSAFAQLEPLIVGPLAGLVFPAVSPAHLAAALRVLAPGPQGSAFAPLLRKKNPGYYSADCQNGLAKLLLVGGRVEGGVFDVDGVRWVGGIEGGLDGLPAQLVGLLQGAGLGLTHTLEAGGKSLCDVAATRAMDFAPYQSSPPERERALSPQASPRPSADFRRSFSPSVHANHNQYNYQQNASPPPLQHPQPQRSWQPSIPGAYPSADAHREGVSEFDTSLGVRLDYEACLAYLAFPPLGAIFLLIMERNSDYVRFHAWQSSLLFTAILIIHLIFSWSRFLSWFFFLGDLVIMGYLTFRAYQDADTLDRFEVPIFGRIASNFLDDE</sequence>
<feature type="compositionally biased region" description="Low complexity" evidence="6">
    <location>
        <begin position="420"/>
        <end position="432"/>
    </location>
</feature>
<keyword evidence="9" id="KW-1185">Reference proteome</keyword>
<evidence type="ECO:0000256" key="5">
    <source>
        <dbReference type="ARBA" id="ARBA00023136"/>
    </source>
</evidence>
<comment type="similarity">
    <text evidence="2">Belongs to the universal ribosomal protein uL10 family.</text>
</comment>
<reference evidence="8 9" key="1">
    <citation type="journal article" date="2018" name="Mol. Ecol.">
        <title>The obligate alkalophilic soda-lake fungus Sodiomyces alkalinus has shifted to a protein diet.</title>
        <authorList>
            <person name="Grum-Grzhimaylo A.A."/>
            <person name="Falkoski D.L."/>
            <person name="van den Heuvel J."/>
            <person name="Valero-Jimenez C.A."/>
            <person name="Min B."/>
            <person name="Choi I.G."/>
            <person name="Lipzen A."/>
            <person name="Daum C.G."/>
            <person name="Aanen D.K."/>
            <person name="Tsang A."/>
            <person name="Henrissat B."/>
            <person name="Bilanenko E.N."/>
            <person name="de Vries R.P."/>
            <person name="van Kan J.A.L."/>
            <person name="Grigoriev I.V."/>
            <person name="Debets A.J.M."/>
        </authorList>
    </citation>
    <scope>NUCLEOTIDE SEQUENCE [LARGE SCALE GENOMIC DNA]</scope>
    <source>
        <strain evidence="8 9">F11</strain>
    </source>
</reference>
<dbReference type="OrthoDB" id="5546837at2759"/>
<evidence type="ECO:0000256" key="2">
    <source>
        <dbReference type="ARBA" id="ARBA00008889"/>
    </source>
</evidence>
<evidence type="ECO:0000313" key="8">
    <source>
        <dbReference type="EMBL" id="ROT36726.1"/>
    </source>
</evidence>
<evidence type="ECO:0000313" key="9">
    <source>
        <dbReference type="Proteomes" id="UP000272025"/>
    </source>
</evidence>
<evidence type="ECO:0000256" key="4">
    <source>
        <dbReference type="ARBA" id="ARBA00022989"/>
    </source>
</evidence>
<feature type="transmembrane region" description="Helical" evidence="7">
    <location>
        <begin position="509"/>
        <end position="527"/>
    </location>
</feature>
<dbReference type="InterPro" id="IPR043141">
    <property type="entry name" value="Ribosomal_uL10-like_sf"/>
</dbReference>
<dbReference type="AlphaFoldDB" id="A0A3N2PQT7"/>
<dbReference type="STRING" id="1314773.A0A3N2PQT7"/>
<dbReference type="GO" id="GO:0016020">
    <property type="term" value="C:membrane"/>
    <property type="evidence" value="ECO:0007669"/>
    <property type="project" value="UniProtKB-SubCell"/>
</dbReference>
<evidence type="ECO:0000256" key="6">
    <source>
        <dbReference type="SAM" id="MobiDB-lite"/>
    </source>
</evidence>
<feature type="transmembrane region" description="Helical" evidence="7">
    <location>
        <begin position="481"/>
        <end position="497"/>
    </location>
</feature>
<evidence type="ECO:0000256" key="3">
    <source>
        <dbReference type="ARBA" id="ARBA00022692"/>
    </source>
</evidence>
<dbReference type="GeneID" id="39581681"/>
<organism evidence="8 9">
    <name type="scientific">Sodiomyces alkalinus (strain CBS 110278 / VKM F-3762 / F11)</name>
    <name type="common">Alkaliphilic filamentous fungus</name>
    <dbReference type="NCBI Taxonomy" id="1314773"/>
    <lineage>
        <taxon>Eukaryota</taxon>
        <taxon>Fungi</taxon>
        <taxon>Dikarya</taxon>
        <taxon>Ascomycota</taxon>
        <taxon>Pezizomycotina</taxon>
        <taxon>Sordariomycetes</taxon>
        <taxon>Hypocreomycetidae</taxon>
        <taxon>Glomerellales</taxon>
        <taxon>Plectosphaerellaceae</taxon>
        <taxon>Sodiomyces</taxon>
    </lineage>
</organism>
<keyword evidence="4 7" id="KW-1133">Transmembrane helix</keyword>
<evidence type="ECO:0000256" key="1">
    <source>
        <dbReference type="ARBA" id="ARBA00004141"/>
    </source>
</evidence>
<dbReference type="Gene3D" id="3.30.70.1730">
    <property type="match status" value="1"/>
</dbReference>
<feature type="compositionally biased region" description="Pro residues" evidence="6">
    <location>
        <begin position="109"/>
        <end position="120"/>
    </location>
</feature>
<accession>A0A3N2PQT7</accession>
<evidence type="ECO:0000256" key="7">
    <source>
        <dbReference type="SAM" id="Phobius"/>
    </source>
</evidence>
<feature type="region of interest" description="Disordered" evidence="6">
    <location>
        <begin position="386"/>
        <end position="458"/>
    </location>
</feature>
<dbReference type="PANTHER" id="PTHR36460:SF1">
    <property type="entry name" value="UPF0132 DOMAIN PROTEIN (AFU_ORTHOLOGUE AFUA_3G10255)"/>
    <property type="match status" value="1"/>
</dbReference>
<name>A0A3N2PQT7_SODAK</name>
<gene>
    <name evidence="8" type="ORF">SODALDRAFT_345435</name>
</gene>
<proteinExistence type="inferred from homology"/>
<keyword evidence="5 7" id="KW-0472">Membrane</keyword>
<dbReference type="SUPFAM" id="SSF160369">
    <property type="entry name" value="Ribosomal protein L10-like"/>
    <property type="match status" value="1"/>
</dbReference>
<comment type="subcellular location">
    <subcellularLocation>
        <location evidence="1">Membrane</location>
        <topology evidence="1">Multi-pass membrane protein</topology>
    </subcellularLocation>
</comment>
<feature type="transmembrane region" description="Helical" evidence="7">
    <location>
        <begin position="533"/>
        <end position="551"/>
    </location>
</feature>
<protein>
    <submittedName>
        <fullName evidence="8">Uncharacterized protein</fullName>
    </submittedName>
</protein>